<dbReference type="PROSITE" id="PS51819">
    <property type="entry name" value="VOC"/>
    <property type="match status" value="1"/>
</dbReference>
<protein>
    <recommendedName>
        <fullName evidence="1">VOC domain-containing protein</fullName>
    </recommendedName>
</protein>
<organism evidence="2">
    <name type="scientific">marine metagenome</name>
    <dbReference type="NCBI Taxonomy" id="408172"/>
    <lineage>
        <taxon>unclassified sequences</taxon>
        <taxon>metagenomes</taxon>
        <taxon>ecological metagenomes</taxon>
    </lineage>
</organism>
<dbReference type="InterPro" id="IPR037523">
    <property type="entry name" value="VOC_core"/>
</dbReference>
<dbReference type="Gene3D" id="3.10.180.10">
    <property type="entry name" value="2,3-Dihydroxybiphenyl 1,2-Dioxygenase, domain 1"/>
    <property type="match status" value="1"/>
</dbReference>
<dbReference type="SUPFAM" id="SSF54593">
    <property type="entry name" value="Glyoxalase/Bleomycin resistance protein/Dihydroxybiphenyl dioxygenase"/>
    <property type="match status" value="1"/>
</dbReference>
<proteinExistence type="predicted"/>
<reference evidence="2" key="1">
    <citation type="submission" date="2018-05" db="EMBL/GenBank/DDBJ databases">
        <authorList>
            <person name="Lanie J.A."/>
            <person name="Ng W.-L."/>
            <person name="Kazmierczak K.M."/>
            <person name="Andrzejewski T.M."/>
            <person name="Davidsen T.M."/>
            <person name="Wayne K.J."/>
            <person name="Tettelin H."/>
            <person name="Glass J.I."/>
            <person name="Rusch D."/>
            <person name="Podicherti R."/>
            <person name="Tsui H.-C.T."/>
            <person name="Winkler M.E."/>
        </authorList>
    </citation>
    <scope>NUCLEOTIDE SEQUENCE</scope>
</reference>
<dbReference type="CDD" id="cd06587">
    <property type="entry name" value="VOC"/>
    <property type="match status" value="1"/>
</dbReference>
<gene>
    <name evidence="2" type="ORF">METZ01_LOCUS246173</name>
</gene>
<feature type="domain" description="VOC" evidence="1">
    <location>
        <begin position="4"/>
        <end position="128"/>
    </location>
</feature>
<dbReference type="InterPro" id="IPR029068">
    <property type="entry name" value="Glyas_Bleomycin-R_OHBP_Dase"/>
</dbReference>
<name>A0A382I1X9_9ZZZZ</name>
<dbReference type="AlphaFoldDB" id="A0A382I1X9"/>
<evidence type="ECO:0000313" key="2">
    <source>
        <dbReference type="EMBL" id="SVB93319.1"/>
    </source>
</evidence>
<sequence length="130" mass="14455">MAYEFDHIHLKSADPGATADWYVKAFNFKIMSDAVRPWGDRFIKCETVDGAVVNISGARTNEKMGDSDSSAHWGLEHFGIKVDNMEYEIERLIGLGAKLMEGPVDVPGGPIIAFFKLPGDVRIELLQLTR</sequence>
<dbReference type="Pfam" id="PF00903">
    <property type="entry name" value="Glyoxalase"/>
    <property type="match status" value="1"/>
</dbReference>
<accession>A0A382I1X9</accession>
<dbReference type="InterPro" id="IPR004360">
    <property type="entry name" value="Glyas_Fos-R_dOase_dom"/>
</dbReference>
<dbReference type="EMBL" id="UINC01064545">
    <property type="protein sequence ID" value="SVB93319.1"/>
    <property type="molecule type" value="Genomic_DNA"/>
</dbReference>
<evidence type="ECO:0000259" key="1">
    <source>
        <dbReference type="PROSITE" id="PS51819"/>
    </source>
</evidence>